<evidence type="ECO:0000259" key="4">
    <source>
        <dbReference type="Pfam" id="PF13359"/>
    </source>
</evidence>
<dbReference type="Proteomes" id="UP000002195">
    <property type="component" value="Unassembled WGS sequence"/>
</dbReference>
<keyword evidence="3" id="KW-0812">Transmembrane</keyword>
<dbReference type="AlphaFoldDB" id="Q54DC1"/>
<dbReference type="dictyBase" id="DDB_G0292368"/>
<dbReference type="HOGENOM" id="CLU_1172517_0_0_1"/>
<dbReference type="Pfam" id="PF13359">
    <property type="entry name" value="DDE_Tnp_4"/>
    <property type="match status" value="1"/>
</dbReference>
<dbReference type="GO" id="GO:0046872">
    <property type="term" value="F:metal ion binding"/>
    <property type="evidence" value="ECO:0007669"/>
    <property type="project" value="UniProtKB-KW"/>
</dbReference>
<evidence type="ECO:0000256" key="1">
    <source>
        <dbReference type="ARBA" id="ARBA00001968"/>
    </source>
</evidence>
<gene>
    <name evidence="5" type="ORF">DDB_G0292368</name>
</gene>
<sequence>MSMVKRIVRPIFMKKYTKSRLYCESIIDFLLYYLINGGKLIVHSNTFKCSISTLSRYKRDGIPIMCEALRFVIPTWKPEPNTIYAIDCTTSPICRPHPGQREFYRGDQGYHFLGVQLIVDITKFLIVDVIIGKGRNNDSGLANISGTTDLVLKNKLVILADRGYSKNKFVTPNSLDLIEGEPTEELVTEFRDFVSKNRSCVENANQRFKSLDLFNKPIKSRPISHAYTTLLGVYCKY</sequence>
<protein>
    <recommendedName>
        <fullName evidence="4">DDE Tnp4 domain-containing protein</fullName>
    </recommendedName>
</protein>
<evidence type="ECO:0000313" key="6">
    <source>
        <dbReference type="Proteomes" id="UP000002195"/>
    </source>
</evidence>
<comment type="caution">
    <text evidence="5">The sequence shown here is derived from an EMBL/GenBank/DDBJ whole genome shotgun (WGS) entry which is preliminary data.</text>
</comment>
<dbReference type="RefSeq" id="XP_629720.1">
    <property type="nucleotide sequence ID" value="XM_629718.1"/>
</dbReference>
<accession>Q54DC1</accession>
<evidence type="ECO:0000256" key="2">
    <source>
        <dbReference type="ARBA" id="ARBA00022723"/>
    </source>
</evidence>
<feature type="domain" description="DDE Tnp4" evidence="4">
    <location>
        <begin position="86"/>
        <end position="222"/>
    </location>
</feature>
<evidence type="ECO:0000313" key="5">
    <source>
        <dbReference type="EMBL" id="EAL61308.1"/>
    </source>
</evidence>
<keyword evidence="6" id="KW-1185">Reference proteome</keyword>
<keyword evidence="3" id="KW-1133">Transmembrane helix</keyword>
<dbReference type="KEGG" id="ddi:DDB_G0292368"/>
<name>Q54DC1_DICDI</name>
<feature type="transmembrane region" description="Helical" evidence="3">
    <location>
        <begin position="21"/>
        <end position="42"/>
    </location>
</feature>
<organism evidence="5 6">
    <name type="scientific">Dictyostelium discoideum</name>
    <name type="common">Social amoeba</name>
    <dbReference type="NCBI Taxonomy" id="44689"/>
    <lineage>
        <taxon>Eukaryota</taxon>
        <taxon>Amoebozoa</taxon>
        <taxon>Evosea</taxon>
        <taxon>Eumycetozoa</taxon>
        <taxon>Dictyostelia</taxon>
        <taxon>Dictyosteliales</taxon>
        <taxon>Dictyosteliaceae</taxon>
        <taxon>Dictyostelium</taxon>
    </lineage>
</organism>
<dbReference type="PaxDb" id="44689-DDB0219738"/>
<keyword evidence="3" id="KW-0472">Membrane</keyword>
<dbReference type="VEuPathDB" id="AmoebaDB:DDB_G0292368"/>
<comment type="cofactor">
    <cofactor evidence="1">
        <name>a divalent metal cation</name>
        <dbReference type="ChEBI" id="CHEBI:60240"/>
    </cofactor>
</comment>
<keyword evidence="2" id="KW-0479">Metal-binding</keyword>
<reference evidence="5 6" key="1">
    <citation type="journal article" date="2005" name="Nature">
        <title>The genome of the social amoeba Dictyostelium discoideum.</title>
        <authorList>
            <consortium name="The Dictyostelium discoideum Sequencing Consortium"/>
            <person name="Eichinger L."/>
            <person name="Pachebat J.A."/>
            <person name="Glockner G."/>
            <person name="Rajandream M.A."/>
            <person name="Sucgang R."/>
            <person name="Berriman M."/>
            <person name="Song J."/>
            <person name="Olsen R."/>
            <person name="Szafranski K."/>
            <person name="Xu Q."/>
            <person name="Tunggal B."/>
            <person name="Kummerfeld S."/>
            <person name="Madera M."/>
            <person name="Konfortov B.A."/>
            <person name="Rivero F."/>
            <person name="Bankier A.T."/>
            <person name="Lehmann R."/>
            <person name="Hamlin N."/>
            <person name="Davies R."/>
            <person name="Gaudet P."/>
            <person name="Fey P."/>
            <person name="Pilcher K."/>
            <person name="Chen G."/>
            <person name="Saunders D."/>
            <person name="Sodergren E."/>
            <person name="Davis P."/>
            <person name="Kerhornou A."/>
            <person name="Nie X."/>
            <person name="Hall N."/>
            <person name="Anjard C."/>
            <person name="Hemphill L."/>
            <person name="Bason N."/>
            <person name="Farbrother P."/>
            <person name="Desany B."/>
            <person name="Just E."/>
            <person name="Morio T."/>
            <person name="Rost R."/>
            <person name="Churcher C."/>
            <person name="Cooper J."/>
            <person name="Haydock S."/>
            <person name="van Driessche N."/>
            <person name="Cronin A."/>
            <person name="Goodhead I."/>
            <person name="Muzny D."/>
            <person name="Mourier T."/>
            <person name="Pain A."/>
            <person name="Lu M."/>
            <person name="Harper D."/>
            <person name="Lindsay R."/>
            <person name="Hauser H."/>
            <person name="James K."/>
            <person name="Quiles M."/>
            <person name="Madan Babu M."/>
            <person name="Saito T."/>
            <person name="Buchrieser C."/>
            <person name="Wardroper A."/>
            <person name="Felder M."/>
            <person name="Thangavelu M."/>
            <person name="Johnson D."/>
            <person name="Knights A."/>
            <person name="Loulseged H."/>
            <person name="Mungall K."/>
            <person name="Oliver K."/>
            <person name="Price C."/>
            <person name="Quail M.A."/>
            <person name="Urushihara H."/>
            <person name="Hernandez J."/>
            <person name="Rabbinowitsch E."/>
            <person name="Steffen D."/>
            <person name="Sanders M."/>
            <person name="Ma J."/>
            <person name="Kohara Y."/>
            <person name="Sharp S."/>
            <person name="Simmonds M."/>
            <person name="Spiegler S."/>
            <person name="Tivey A."/>
            <person name="Sugano S."/>
            <person name="White B."/>
            <person name="Walker D."/>
            <person name="Woodward J."/>
            <person name="Winckler T."/>
            <person name="Tanaka Y."/>
            <person name="Shaulsky G."/>
            <person name="Schleicher M."/>
            <person name="Weinstock G."/>
            <person name="Rosenthal A."/>
            <person name="Cox E.C."/>
            <person name="Chisholm R.L."/>
            <person name="Gibbs R."/>
            <person name="Loomis W.F."/>
            <person name="Platzer M."/>
            <person name="Kay R.R."/>
            <person name="Williams J."/>
            <person name="Dear P.H."/>
            <person name="Noegel A.A."/>
            <person name="Barrell B."/>
            <person name="Kuspa A."/>
        </authorList>
    </citation>
    <scope>NUCLEOTIDE SEQUENCE [LARGE SCALE GENOMIC DNA]</scope>
    <source>
        <strain evidence="5 6">AX4</strain>
    </source>
</reference>
<dbReference type="GeneID" id="8628634"/>
<dbReference type="InterPro" id="IPR027806">
    <property type="entry name" value="HARBI1_dom"/>
</dbReference>
<evidence type="ECO:0000256" key="3">
    <source>
        <dbReference type="SAM" id="Phobius"/>
    </source>
</evidence>
<dbReference type="InParanoid" id="Q54DC1"/>
<proteinExistence type="predicted"/>
<dbReference type="EMBL" id="AAFI02000189">
    <property type="protein sequence ID" value="EAL61308.1"/>
    <property type="molecule type" value="Genomic_DNA"/>
</dbReference>